<sequence length="418" mass="43439">MRQNARWLAAGGVLTFASSFGQTFFIALSGPALRAELDLSHGEWGGVYTLGTVASAALLTSTGFLADRFRIRALAACVFAGLAGACVGMAFVGGAVALGCLIFCLRFLGQGYCSHLAFTAMGRWFSAQRGRAVALAAMGFSLGEALLPITAVALTGLIGWRGVWLAAAALLIALIPPVLWLLGRERTPRQLAETESAPGMMGRHWTRGEALRHWTFWALTPGLLAPPFIGTAVFFHGAHLSTVKGWSLTTVAAAFPFYSVATIAMSFVAAWAVDRFSARRLLPLYQAPLALGVALIGLWDAPAAAFVGFALLGATQGAAVAVIGALWPEVYGTRHIGAIRGVAVAMMVFATALGPGATGALIDLGVGVEAQFAALSLWGAGTCLFYWAVAARIRAAMAPQPSFSSSSGTASNRSATSP</sequence>
<dbReference type="InterPro" id="IPR020846">
    <property type="entry name" value="MFS_dom"/>
</dbReference>
<dbReference type="InterPro" id="IPR050327">
    <property type="entry name" value="Proton-linked_MCT"/>
</dbReference>
<dbReference type="STRING" id="89524.SAMN05444370_11354"/>
<organism evidence="6 7">
    <name type="scientific">Rubrimonas cliftonensis</name>
    <dbReference type="NCBI Taxonomy" id="89524"/>
    <lineage>
        <taxon>Bacteria</taxon>
        <taxon>Pseudomonadati</taxon>
        <taxon>Pseudomonadota</taxon>
        <taxon>Alphaproteobacteria</taxon>
        <taxon>Rhodobacterales</taxon>
        <taxon>Paracoccaceae</taxon>
        <taxon>Rubrimonas</taxon>
    </lineage>
</organism>
<dbReference type="InterPro" id="IPR011701">
    <property type="entry name" value="MFS"/>
</dbReference>
<gene>
    <name evidence="6" type="ORF">SAMN05444370_11354</name>
</gene>
<feature type="transmembrane region" description="Helical" evidence="4">
    <location>
        <begin position="339"/>
        <end position="362"/>
    </location>
</feature>
<dbReference type="AlphaFoldDB" id="A0A1H4EF75"/>
<dbReference type="SUPFAM" id="SSF103473">
    <property type="entry name" value="MFS general substrate transporter"/>
    <property type="match status" value="1"/>
</dbReference>
<dbReference type="GO" id="GO:0022857">
    <property type="term" value="F:transmembrane transporter activity"/>
    <property type="evidence" value="ECO:0007669"/>
    <property type="project" value="InterPro"/>
</dbReference>
<feature type="transmembrane region" description="Helical" evidence="4">
    <location>
        <begin position="96"/>
        <end position="120"/>
    </location>
</feature>
<dbReference type="InterPro" id="IPR036259">
    <property type="entry name" value="MFS_trans_sf"/>
</dbReference>
<feature type="transmembrane region" description="Helical" evidence="4">
    <location>
        <begin position="73"/>
        <end position="90"/>
    </location>
</feature>
<keyword evidence="7" id="KW-1185">Reference proteome</keyword>
<accession>A0A1H4EF75</accession>
<feature type="transmembrane region" description="Helical" evidence="4">
    <location>
        <begin position="44"/>
        <end position="66"/>
    </location>
</feature>
<reference evidence="6 7" key="1">
    <citation type="submission" date="2016-10" db="EMBL/GenBank/DDBJ databases">
        <authorList>
            <person name="de Groot N.N."/>
        </authorList>
    </citation>
    <scope>NUCLEOTIDE SEQUENCE [LARGE SCALE GENOMIC DNA]</scope>
    <source>
        <strain evidence="6 7">DSM 15345</strain>
    </source>
</reference>
<dbReference type="PANTHER" id="PTHR11360:SF308">
    <property type="entry name" value="BLL3089 PROTEIN"/>
    <property type="match status" value="1"/>
</dbReference>
<dbReference type="Pfam" id="PF07690">
    <property type="entry name" value="MFS_1"/>
    <property type="match status" value="1"/>
</dbReference>
<evidence type="ECO:0000256" key="1">
    <source>
        <dbReference type="ARBA" id="ARBA00022692"/>
    </source>
</evidence>
<dbReference type="PANTHER" id="PTHR11360">
    <property type="entry name" value="MONOCARBOXYLATE TRANSPORTER"/>
    <property type="match status" value="1"/>
</dbReference>
<evidence type="ECO:0000313" key="7">
    <source>
        <dbReference type="Proteomes" id="UP000198703"/>
    </source>
</evidence>
<dbReference type="EMBL" id="FNQM01000013">
    <property type="protein sequence ID" value="SEA82922.1"/>
    <property type="molecule type" value="Genomic_DNA"/>
</dbReference>
<evidence type="ECO:0000256" key="2">
    <source>
        <dbReference type="ARBA" id="ARBA00022989"/>
    </source>
</evidence>
<dbReference type="PROSITE" id="PS50850">
    <property type="entry name" value="MFS"/>
    <property type="match status" value="1"/>
</dbReference>
<dbReference type="Gene3D" id="1.20.1250.20">
    <property type="entry name" value="MFS general substrate transporter like domains"/>
    <property type="match status" value="2"/>
</dbReference>
<evidence type="ECO:0000313" key="6">
    <source>
        <dbReference type="EMBL" id="SEA82922.1"/>
    </source>
</evidence>
<feature type="transmembrane region" description="Helical" evidence="4">
    <location>
        <begin position="281"/>
        <end position="299"/>
    </location>
</feature>
<keyword evidence="1 4" id="KW-0812">Transmembrane</keyword>
<evidence type="ECO:0000259" key="5">
    <source>
        <dbReference type="PROSITE" id="PS50850"/>
    </source>
</evidence>
<dbReference type="Proteomes" id="UP000198703">
    <property type="component" value="Unassembled WGS sequence"/>
</dbReference>
<feature type="transmembrane region" description="Helical" evidence="4">
    <location>
        <begin position="255"/>
        <end position="274"/>
    </location>
</feature>
<protein>
    <submittedName>
        <fullName evidence="6">Major Facilitator Superfamily protein</fullName>
    </submittedName>
</protein>
<keyword evidence="2 4" id="KW-1133">Transmembrane helix</keyword>
<name>A0A1H4EF75_9RHOB</name>
<feature type="transmembrane region" description="Helical" evidence="4">
    <location>
        <begin position="214"/>
        <end position="235"/>
    </location>
</feature>
<feature type="transmembrane region" description="Helical" evidence="4">
    <location>
        <begin position="368"/>
        <end position="389"/>
    </location>
</feature>
<proteinExistence type="predicted"/>
<evidence type="ECO:0000256" key="3">
    <source>
        <dbReference type="ARBA" id="ARBA00023136"/>
    </source>
</evidence>
<feature type="transmembrane region" description="Helical" evidence="4">
    <location>
        <begin position="305"/>
        <end position="327"/>
    </location>
</feature>
<feature type="transmembrane region" description="Helical" evidence="4">
    <location>
        <begin position="163"/>
        <end position="182"/>
    </location>
</feature>
<feature type="transmembrane region" description="Helical" evidence="4">
    <location>
        <begin position="132"/>
        <end position="157"/>
    </location>
</feature>
<keyword evidence="3 4" id="KW-0472">Membrane</keyword>
<dbReference type="RefSeq" id="WP_175478962.1">
    <property type="nucleotide sequence ID" value="NZ_FNQM01000013.1"/>
</dbReference>
<evidence type="ECO:0000256" key="4">
    <source>
        <dbReference type="SAM" id="Phobius"/>
    </source>
</evidence>
<feature type="domain" description="Major facilitator superfamily (MFS) profile" evidence="5">
    <location>
        <begin position="7"/>
        <end position="394"/>
    </location>
</feature>